<evidence type="ECO:0000256" key="2">
    <source>
        <dbReference type="ARBA" id="ARBA00022729"/>
    </source>
</evidence>
<sequence>MRDHCANGVRHSLLLLAMAGLALLPVVTQASEEDPWESFNRPIFVFNDTLDTYALKPLARGYQAVTPQFLEDGIGNVFANLGEVGNFANNTLQGKLHDAGVDTARFLINTTVGVAGFFDVARHAGLQRNDEDFGQTLGAWGVSSGPYLMLPFFGPSSPRDASGLAVDSLHSFYGAIDHVPTRNTTRAVDVVDTRADLLSAEKVISGDKYLFIRNAYLQNREFKVQDGQVEDDF</sequence>
<keyword evidence="4" id="KW-0449">Lipoprotein</keyword>
<dbReference type="STRING" id="915471.SAMN05216201_1309"/>
<dbReference type="PRINTS" id="PR01805">
    <property type="entry name" value="VACJLIPOPROT"/>
</dbReference>
<evidence type="ECO:0000313" key="5">
    <source>
        <dbReference type="Proteomes" id="UP000242930"/>
    </source>
</evidence>
<reference evidence="5" key="1">
    <citation type="submission" date="2016-10" db="EMBL/GenBank/DDBJ databases">
        <authorList>
            <person name="Varghese N."/>
            <person name="Submissions S."/>
        </authorList>
    </citation>
    <scope>NUCLEOTIDE SEQUENCE [LARGE SCALE GENOMIC DNA]</scope>
    <source>
        <strain evidence="5">LMG 25967</strain>
    </source>
</reference>
<organism evidence="4 5">
    <name type="scientific">Pseudomonas linyingensis</name>
    <dbReference type="NCBI Taxonomy" id="915471"/>
    <lineage>
        <taxon>Bacteria</taxon>
        <taxon>Pseudomonadati</taxon>
        <taxon>Pseudomonadota</taxon>
        <taxon>Gammaproteobacteria</taxon>
        <taxon>Pseudomonadales</taxon>
        <taxon>Pseudomonadaceae</taxon>
        <taxon>Pseudomonas</taxon>
    </lineage>
</organism>
<dbReference type="PANTHER" id="PTHR30035">
    <property type="entry name" value="LIPOPROTEIN VACJ-RELATED"/>
    <property type="match status" value="1"/>
</dbReference>
<gene>
    <name evidence="4" type="ORF">SAMN05216201_1309</name>
</gene>
<protein>
    <submittedName>
        <fullName evidence="4">Phospholipid-binding lipoprotein MlaA</fullName>
    </submittedName>
</protein>
<dbReference type="GO" id="GO:0120010">
    <property type="term" value="P:intermembrane phospholipid transfer"/>
    <property type="evidence" value="ECO:0007669"/>
    <property type="project" value="TreeGrafter"/>
</dbReference>
<evidence type="ECO:0000313" key="4">
    <source>
        <dbReference type="EMBL" id="SEJ91769.1"/>
    </source>
</evidence>
<accession>A0A1H7CQ73</accession>
<proteinExistence type="inferred from homology"/>
<keyword evidence="2 3" id="KW-0732">Signal</keyword>
<dbReference type="AlphaFoldDB" id="A0A1H7CQ73"/>
<dbReference type="InterPro" id="IPR007428">
    <property type="entry name" value="MlaA"/>
</dbReference>
<dbReference type="OrthoDB" id="9785326at2"/>
<dbReference type="GO" id="GO:0016020">
    <property type="term" value="C:membrane"/>
    <property type="evidence" value="ECO:0007669"/>
    <property type="project" value="InterPro"/>
</dbReference>
<evidence type="ECO:0000256" key="1">
    <source>
        <dbReference type="ARBA" id="ARBA00010634"/>
    </source>
</evidence>
<feature type="signal peptide" evidence="3">
    <location>
        <begin position="1"/>
        <end position="30"/>
    </location>
</feature>
<dbReference type="RefSeq" id="WP_090313796.1">
    <property type="nucleotide sequence ID" value="NZ_FNZE01000030.1"/>
</dbReference>
<name>A0A1H7CQ73_9PSED</name>
<feature type="chain" id="PRO_5017347783" evidence="3">
    <location>
        <begin position="31"/>
        <end position="233"/>
    </location>
</feature>
<dbReference type="Pfam" id="PF04333">
    <property type="entry name" value="MlaA"/>
    <property type="match status" value="1"/>
</dbReference>
<keyword evidence="5" id="KW-1185">Reference proteome</keyword>
<dbReference type="PANTHER" id="PTHR30035:SF3">
    <property type="entry name" value="INTERMEMBRANE PHOSPHOLIPID TRANSPORT SYSTEM LIPOPROTEIN MLAA"/>
    <property type="match status" value="1"/>
</dbReference>
<evidence type="ECO:0000256" key="3">
    <source>
        <dbReference type="SAM" id="SignalP"/>
    </source>
</evidence>
<dbReference type="EMBL" id="FNZE01000030">
    <property type="protein sequence ID" value="SEJ91769.1"/>
    <property type="molecule type" value="Genomic_DNA"/>
</dbReference>
<dbReference type="Proteomes" id="UP000242930">
    <property type="component" value="Unassembled WGS sequence"/>
</dbReference>
<comment type="similarity">
    <text evidence="1">Belongs to the MlaA family.</text>
</comment>